<gene>
    <name evidence="5" type="ORF">SAMN04489760_10398</name>
</gene>
<dbReference type="AlphaFoldDB" id="A0A1H7V902"/>
<evidence type="ECO:0000313" key="6">
    <source>
        <dbReference type="Proteomes" id="UP000198744"/>
    </source>
</evidence>
<accession>A0A1H7V902</accession>
<keyword evidence="3" id="KW-0411">Iron-sulfur</keyword>
<dbReference type="PROSITE" id="PS51379">
    <property type="entry name" value="4FE4S_FER_2"/>
    <property type="match status" value="2"/>
</dbReference>
<dbReference type="PROSITE" id="PS00198">
    <property type="entry name" value="4FE4S_FER_1"/>
    <property type="match status" value="1"/>
</dbReference>
<dbReference type="GO" id="GO:0051536">
    <property type="term" value="F:iron-sulfur cluster binding"/>
    <property type="evidence" value="ECO:0007669"/>
    <property type="project" value="UniProtKB-KW"/>
</dbReference>
<evidence type="ECO:0000313" key="5">
    <source>
        <dbReference type="EMBL" id="SEM05550.1"/>
    </source>
</evidence>
<evidence type="ECO:0000256" key="2">
    <source>
        <dbReference type="ARBA" id="ARBA00023004"/>
    </source>
</evidence>
<reference evidence="5 6" key="1">
    <citation type="submission" date="2016-10" db="EMBL/GenBank/DDBJ databases">
        <authorList>
            <person name="de Groot N.N."/>
        </authorList>
    </citation>
    <scope>NUCLEOTIDE SEQUENCE [LARGE SCALE GENOMIC DNA]</scope>
    <source>
        <strain evidence="5 6">DSM 8423</strain>
    </source>
</reference>
<evidence type="ECO:0000256" key="3">
    <source>
        <dbReference type="ARBA" id="ARBA00023014"/>
    </source>
</evidence>
<feature type="domain" description="4Fe-4S ferredoxin-type" evidence="4">
    <location>
        <begin position="20"/>
        <end position="49"/>
    </location>
</feature>
<dbReference type="STRING" id="43775.SAMN04489760_10398"/>
<keyword evidence="1" id="KW-0479">Metal-binding</keyword>
<sequence>MGCGRCVEVCPPLAIEIIDENANIDETLCEECGFCAAVCPVDAISIPFPLSPQSGPSPWS</sequence>
<protein>
    <submittedName>
        <fullName evidence="5">4Fe-4S dicluster domain-containing protein</fullName>
    </submittedName>
</protein>
<proteinExistence type="predicted"/>
<name>A0A1H7V902_9BACT</name>
<organism evidence="5 6">
    <name type="scientific">Syntrophus gentianae</name>
    <dbReference type="NCBI Taxonomy" id="43775"/>
    <lineage>
        <taxon>Bacteria</taxon>
        <taxon>Pseudomonadati</taxon>
        <taxon>Thermodesulfobacteriota</taxon>
        <taxon>Syntrophia</taxon>
        <taxon>Syntrophales</taxon>
        <taxon>Syntrophaceae</taxon>
        <taxon>Syntrophus</taxon>
    </lineage>
</organism>
<dbReference type="InterPro" id="IPR017896">
    <property type="entry name" value="4Fe4S_Fe-S-bd"/>
</dbReference>
<dbReference type="EMBL" id="FOBS01000003">
    <property type="protein sequence ID" value="SEM05550.1"/>
    <property type="molecule type" value="Genomic_DNA"/>
</dbReference>
<evidence type="ECO:0000256" key="1">
    <source>
        <dbReference type="ARBA" id="ARBA00022723"/>
    </source>
</evidence>
<dbReference type="GO" id="GO:0046872">
    <property type="term" value="F:metal ion binding"/>
    <property type="evidence" value="ECO:0007669"/>
    <property type="project" value="UniProtKB-KW"/>
</dbReference>
<keyword evidence="6" id="KW-1185">Reference proteome</keyword>
<dbReference type="Gene3D" id="3.30.70.20">
    <property type="match status" value="1"/>
</dbReference>
<dbReference type="SUPFAM" id="SSF54862">
    <property type="entry name" value="4Fe-4S ferredoxins"/>
    <property type="match status" value="1"/>
</dbReference>
<feature type="domain" description="4Fe-4S ferredoxin-type" evidence="4">
    <location>
        <begin position="1"/>
        <end position="19"/>
    </location>
</feature>
<dbReference type="InterPro" id="IPR017900">
    <property type="entry name" value="4Fe4S_Fe_S_CS"/>
</dbReference>
<dbReference type="Pfam" id="PF12838">
    <property type="entry name" value="Fer4_7"/>
    <property type="match status" value="1"/>
</dbReference>
<keyword evidence="2" id="KW-0408">Iron</keyword>
<evidence type="ECO:0000259" key="4">
    <source>
        <dbReference type="PROSITE" id="PS51379"/>
    </source>
</evidence>
<dbReference type="Proteomes" id="UP000198744">
    <property type="component" value="Unassembled WGS sequence"/>
</dbReference>